<accession>A0A7V6DPM8</accession>
<reference evidence="1" key="1">
    <citation type="journal article" date="2020" name="mSystems">
        <title>Genome- and Community-Level Interaction Insights into Carbon Utilization and Element Cycling Functions of Hydrothermarchaeota in Hydrothermal Sediment.</title>
        <authorList>
            <person name="Zhou Z."/>
            <person name="Liu Y."/>
            <person name="Xu W."/>
            <person name="Pan J."/>
            <person name="Luo Z.H."/>
            <person name="Li M."/>
        </authorList>
    </citation>
    <scope>NUCLEOTIDE SEQUENCE [LARGE SCALE GENOMIC DNA]</scope>
    <source>
        <strain evidence="1">SpSt-767</strain>
    </source>
</reference>
<gene>
    <name evidence="1" type="ORF">ENV52_06500</name>
</gene>
<protein>
    <submittedName>
        <fullName evidence="1">Uncharacterized protein</fullName>
    </submittedName>
</protein>
<organism evidence="1">
    <name type="scientific">Desulfobacca acetoxidans</name>
    <dbReference type="NCBI Taxonomy" id="60893"/>
    <lineage>
        <taxon>Bacteria</taxon>
        <taxon>Pseudomonadati</taxon>
        <taxon>Thermodesulfobacteriota</taxon>
        <taxon>Desulfobaccia</taxon>
        <taxon>Desulfobaccales</taxon>
        <taxon>Desulfobaccaceae</taxon>
        <taxon>Desulfobacca</taxon>
    </lineage>
</organism>
<sequence>MLCSLSTKLGSKDLEAISALEKELGTPLIAFSCRSDLKPADVTGDQLAKIKALEGKLGLSLVAVKG</sequence>
<name>A0A7V6DPM8_9BACT</name>
<proteinExistence type="predicted"/>
<comment type="caution">
    <text evidence="1">The sequence shown here is derived from an EMBL/GenBank/DDBJ whole genome shotgun (WGS) entry which is preliminary data.</text>
</comment>
<dbReference type="EMBL" id="DTGR01000105">
    <property type="protein sequence ID" value="HHS29334.1"/>
    <property type="molecule type" value="Genomic_DNA"/>
</dbReference>
<dbReference type="AlphaFoldDB" id="A0A7V6DPM8"/>
<evidence type="ECO:0000313" key="1">
    <source>
        <dbReference type="EMBL" id="HHS29334.1"/>
    </source>
</evidence>